<evidence type="ECO:0000256" key="1">
    <source>
        <dbReference type="SAM" id="MobiDB-lite"/>
    </source>
</evidence>
<reference evidence="3 4" key="1">
    <citation type="journal article" date="2019" name="Mol. Ecol. Resour.">
        <title>Chromosome-level genome assembly of Triplophysa tibetana, a fish adapted to the harsh high-altitude environment of the Tibetan Plateau.</title>
        <authorList>
            <person name="Yang X."/>
            <person name="Liu H."/>
            <person name="Ma Z."/>
            <person name="Zou Y."/>
            <person name="Zou M."/>
            <person name="Mao Y."/>
            <person name="Li X."/>
            <person name="Wang H."/>
            <person name="Chen T."/>
            <person name="Wang W."/>
            <person name="Yang R."/>
        </authorList>
    </citation>
    <scope>NUCLEOTIDE SEQUENCE [LARGE SCALE GENOMIC DNA]</scope>
    <source>
        <strain evidence="3">TTIB1903HZAU</strain>
        <tissue evidence="3">Muscle</tissue>
    </source>
</reference>
<feature type="region of interest" description="Disordered" evidence="1">
    <location>
        <begin position="32"/>
        <end position="97"/>
    </location>
</feature>
<dbReference type="SUPFAM" id="SSF52266">
    <property type="entry name" value="SGNH hydrolase"/>
    <property type="match status" value="1"/>
</dbReference>
<sequence length="660" mass="75972">MWKHSMNTREVERQRFKPHRENYTRNFYRRDKSFHEDRRKERSEYFEEYDRENSSRNKVDVRRADPDRTRGSFRRDRDFTVQTGTERHHNKSGKNKEHEYIQASPGFRTTTKIVYKILRLVHHLQNVTTKVKNNQPITFKRMTDYLIDTVKPVASTDETQLLLEGNAKNWTYTTQLILEQHYESLIEESIQELKNAVTHGDWKAPFKIAKRWALRNFGQKFRSETFEQTEALITAHFTTDVAQKDGETSTLRGEEQQRPQMVTTETQTSAVPFTTKTKAQLSEMQTSQTAAKEWSFDDFPPLSSSATRPLTPKKDLAPRVQRTQKPRRLLAPCVASTPLNDIDQCPSPSSRKGEAQQMKPVERNEQQSSQTTNIHTAQIHTPDNTTPMSSIEVELSTYSDSFGDPGSPLEVATGELVTFDTDTNTSIPQKTQLPQVTQVSSEIQVVVSSRTHVQDKTPSTSGDMTSEQVLDKTPVTSVKKTQLTKPVRHISTNKKLSDWSLTIRKKYIIIGDSNVARFPTVEASDLQMDSYPGASFFHATDLLKKATITTDVEKLVLSFGINNRQQRLKQTAIKQLQRAHRQARIKFPNTEIFVPIINFSRQLPMGDIIILEELNAYIKRKLTHIPALPKEQFKLESDGIHWKPDTAKAILQHWQQHLNL</sequence>
<name>A0A5A9MT02_9TELE</name>
<gene>
    <name evidence="3" type="ORF">E1301_Tti024014</name>
    <name evidence="2" type="ORF">E1301_Tti024015</name>
</gene>
<evidence type="ECO:0000313" key="2">
    <source>
        <dbReference type="EMBL" id="KAA0701551.1"/>
    </source>
</evidence>
<feature type="region of interest" description="Disordered" evidence="1">
    <location>
        <begin position="449"/>
        <end position="470"/>
    </location>
</feature>
<feature type="compositionally biased region" description="Basic and acidic residues" evidence="1">
    <location>
        <begin position="32"/>
        <end position="45"/>
    </location>
</feature>
<feature type="compositionally biased region" description="Basic and acidic residues" evidence="1">
    <location>
        <begin position="51"/>
        <end position="79"/>
    </location>
</feature>
<proteinExistence type="predicted"/>
<feature type="compositionally biased region" description="Basic and acidic residues" evidence="1">
    <location>
        <begin position="243"/>
        <end position="257"/>
    </location>
</feature>
<dbReference type="AlphaFoldDB" id="A0A5A9MT02"/>
<evidence type="ECO:0000313" key="3">
    <source>
        <dbReference type="EMBL" id="KAA0701552.1"/>
    </source>
</evidence>
<organism evidence="3 4">
    <name type="scientific">Triplophysa tibetana</name>
    <dbReference type="NCBI Taxonomy" id="1572043"/>
    <lineage>
        <taxon>Eukaryota</taxon>
        <taxon>Metazoa</taxon>
        <taxon>Chordata</taxon>
        <taxon>Craniata</taxon>
        <taxon>Vertebrata</taxon>
        <taxon>Euteleostomi</taxon>
        <taxon>Actinopterygii</taxon>
        <taxon>Neopterygii</taxon>
        <taxon>Teleostei</taxon>
        <taxon>Ostariophysi</taxon>
        <taxon>Cypriniformes</taxon>
        <taxon>Nemacheilidae</taxon>
        <taxon>Triplophysa</taxon>
    </lineage>
</organism>
<dbReference type="Gene3D" id="3.40.50.1110">
    <property type="entry name" value="SGNH hydrolase"/>
    <property type="match status" value="1"/>
</dbReference>
<protein>
    <submittedName>
        <fullName evidence="3">Uncharacterized protein</fullName>
    </submittedName>
</protein>
<feature type="compositionally biased region" description="Polar residues" evidence="1">
    <location>
        <begin position="258"/>
        <end position="290"/>
    </location>
</feature>
<dbReference type="InterPro" id="IPR036514">
    <property type="entry name" value="SGNH_hydro_sf"/>
</dbReference>
<evidence type="ECO:0000313" key="4">
    <source>
        <dbReference type="Proteomes" id="UP000324632"/>
    </source>
</evidence>
<accession>A0A5A9MT02</accession>
<feature type="compositionally biased region" description="Polar residues" evidence="1">
    <location>
        <begin position="366"/>
        <end position="388"/>
    </location>
</feature>
<dbReference type="EMBL" id="SOYY01000026">
    <property type="protein sequence ID" value="KAA0701551.1"/>
    <property type="molecule type" value="Genomic_DNA"/>
</dbReference>
<feature type="compositionally biased region" description="Polar residues" evidence="1">
    <location>
        <begin position="456"/>
        <end position="470"/>
    </location>
</feature>
<dbReference type="Proteomes" id="UP000324632">
    <property type="component" value="Unassembled WGS sequence"/>
</dbReference>
<feature type="region of interest" description="Disordered" evidence="1">
    <location>
        <begin position="243"/>
        <end position="388"/>
    </location>
</feature>
<dbReference type="EMBL" id="SOYY01000026">
    <property type="protein sequence ID" value="KAA0701552.1"/>
    <property type="molecule type" value="Genomic_DNA"/>
</dbReference>
<keyword evidence="4" id="KW-1185">Reference proteome</keyword>
<comment type="caution">
    <text evidence="3">The sequence shown here is derived from an EMBL/GenBank/DDBJ whole genome shotgun (WGS) entry which is preliminary data.</text>
</comment>